<organism evidence="1 2">
    <name type="scientific">Sphingobacterium psychroaquaticum</name>
    <dbReference type="NCBI Taxonomy" id="561061"/>
    <lineage>
        <taxon>Bacteria</taxon>
        <taxon>Pseudomonadati</taxon>
        <taxon>Bacteroidota</taxon>
        <taxon>Sphingobacteriia</taxon>
        <taxon>Sphingobacteriales</taxon>
        <taxon>Sphingobacteriaceae</taxon>
        <taxon>Sphingobacterium</taxon>
    </lineage>
</organism>
<dbReference type="RefSeq" id="WP_085473739.1">
    <property type="nucleotide sequence ID" value="NZ_CP038029.1"/>
</dbReference>
<dbReference type="OrthoDB" id="706756at2"/>
<reference evidence="1 2" key="1">
    <citation type="submission" date="2017-04" db="EMBL/GenBank/DDBJ databases">
        <authorList>
            <person name="Afonso C.L."/>
            <person name="Miller P.J."/>
            <person name="Scott M.A."/>
            <person name="Spackman E."/>
            <person name="Goraichik I."/>
            <person name="Dimitrov K.M."/>
            <person name="Suarez D.L."/>
            <person name="Swayne D.E."/>
        </authorList>
    </citation>
    <scope>NUCLEOTIDE SEQUENCE [LARGE SCALE GENOMIC DNA]</scope>
    <source>
        <strain evidence="1 2">DSM 22418</strain>
    </source>
</reference>
<evidence type="ECO:0000313" key="1">
    <source>
        <dbReference type="EMBL" id="SMG42483.1"/>
    </source>
</evidence>
<name>A0A1X7KMS5_9SPHI</name>
<dbReference type="AlphaFoldDB" id="A0A1X7KMS5"/>
<gene>
    <name evidence="1" type="ORF">SAMN05660862_3018</name>
</gene>
<dbReference type="EMBL" id="FXAU01000006">
    <property type="protein sequence ID" value="SMG42483.1"/>
    <property type="molecule type" value="Genomic_DNA"/>
</dbReference>
<dbReference type="Proteomes" id="UP000192980">
    <property type="component" value="Unassembled WGS sequence"/>
</dbReference>
<dbReference type="STRING" id="561061.SAMN05660862_3018"/>
<evidence type="ECO:0000313" key="2">
    <source>
        <dbReference type="Proteomes" id="UP000192980"/>
    </source>
</evidence>
<dbReference type="Gene3D" id="2.40.128.490">
    <property type="entry name" value="Uncharacterised protein PF14869, DUF4488"/>
    <property type="match status" value="1"/>
</dbReference>
<accession>A0A1X7KMS5</accession>
<proteinExistence type="predicted"/>
<sequence length="230" mass="26071">MKKTLLILIICTIGVHTLVAQNKSTLRGAFLHTIDNKNVLWLFVDDYFSAINFENNRYISTTGGPFTYDGKTIHVSVEYNDANPEQIGSTIDMPVQVQNQHLRSNNMQYNRQPAKAQDLDGLWRITGRKQGNELSTITRGDRKTIKLLVDGYFQWIAINPAVKGFYGTGGGTYVFTDGKYTEHILYFSRDNSRVGADLSFEGKIEANQWHHSGLSSKGDPIFEIWSRDNQ</sequence>
<keyword evidence="2" id="KW-1185">Reference proteome</keyword>
<protein>
    <submittedName>
        <fullName evidence="1">Uncharacterized protein</fullName>
    </submittedName>
</protein>